<dbReference type="EMBL" id="CP029189">
    <property type="protein sequence ID" value="QES58779.1"/>
    <property type="molecule type" value="Genomic_DNA"/>
</dbReference>
<dbReference type="OrthoDB" id="3390284at2"/>
<evidence type="ECO:0000313" key="2">
    <source>
        <dbReference type="Proteomes" id="UP000324101"/>
    </source>
</evidence>
<organism evidence="1 2">
    <name type="scientific">Streptomyces venezuelae</name>
    <dbReference type="NCBI Taxonomy" id="54571"/>
    <lineage>
        <taxon>Bacteria</taxon>
        <taxon>Bacillati</taxon>
        <taxon>Actinomycetota</taxon>
        <taxon>Actinomycetes</taxon>
        <taxon>Kitasatosporales</taxon>
        <taxon>Streptomycetaceae</taxon>
        <taxon>Streptomyces</taxon>
    </lineage>
</organism>
<dbReference type="Proteomes" id="UP000324101">
    <property type="component" value="Chromosome"/>
</dbReference>
<sequence>MESLAAAGLLVVEGWSEPCGLVPPLVTGQAPSCPPSEGRVEAFLDFDDPRLHERANGDWYRLSVEGGLFSGSDRRFLLPGGLVGDGSRQWVCVELQDEWDVMGEGARGLLGSAHCRPEFRMLSLDGSVLVFATTWQYGLSTSVLADPGRSQVLRRFAEWVALGAMDGPGGADGVPVSVAARRWLDGC</sequence>
<name>A0A5P2E1T1_STRVZ</name>
<dbReference type="AlphaFoldDB" id="A0A5P2E1T1"/>
<proteinExistence type="predicted"/>
<accession>A0A5P2E1T1</accession>
<reference evidence="1 2" key="1">
    <citation type="submission" date="2018-05" db="EMBL/GenBank/DDBJ databases">
        <title>Streptomyces venezuelae.</title>
        <authorList>
            <person name="Kim W."/>
            <person name="Lee N."/>
            <person name="Cho B.-K."/>
        </authorList>
    </citation>
    <scope>NUCLEOTIDE SEQUENCE [LARGE SCALE GENOMIC DNA]</scope>
    <source>
        <strain evidence="1 2">ATCC 21018</strain>
    </source>
</reference>
<gene>
    <name evidence="1" type="ORF">DEJ51_08030</name>
</gene>
<protein>
    <submittedName>
        <fullName evidence="1">Uncharacterized protein</fullName>
    </submittedName>
</protein>
<evidence type="ECO:0000313" key="1">
    <source>
        <dbReference type="EMBL" id="QES58779.1"/>
    </source>
</evidence>